<feature type="domain" description="GOLD" evidence="8">
    <location>
        <begin position="36"/>
        <end position="210"/>
    </location>
</feature>
<keyword evidence="3 7" id="KW-0812">Transmembrane</keyword>
<dbReference type="KEGG" id="ldo:LDBPK_311110"/>
<dbReference type="OrthoDB" id="1929172at2759"/>
<comment type="subcellular location">
    <subcellularLocation>
        <location evidence="1">Membrane</location>
        <topology evidence="1">Single-pass type I membrane protein</topology>
    </subcellularLocation>
</comment>
<keyword evidence="6 7" id="KW-0472">Membrane</keyword>
<dbReference type="GeneID" id="13385922"/>
<gene>
    <name evidence="11" type="ORF">CGC21_11690</name>
    <name evidence="10" type="ORF">LDBPK_311110</name>
    <name evidence="9" type="ORF">LdCL_310017900</name>
</gene>
<dbReference type="VEuPathDB" id="TriTrypDB:LdCL_310017900"/>
<evidence type="ECO:0000313" key="9">
    <source>
        <dbReference type="EMBL" id="AYU81308.1"/>
    </source>
</evidence>
<keyword evidence="4" id="KW-0732">Signal</keyword>
<reference evidence="12" key="3">
    <citation type="submission" date="2011-02" db="EMBL/GenBank/DDBJ databases">
        <title>Whole genome sequencing of Leishmania donovani clinical lines reveals dynamic variation related to drug resistance.</title>
        <authorList>
            <person name="Downing T."/>
            <person name="Imamura H."/>
            <person name="Sanders M."/>
            <person name="Decuypere S."/>
            <person name="Hertz-Fowler C."/>
            <person name="Clark T.G."/>
            <person name="Rijal S."/>
            <person name="Sundar S."/>
            <person name="Quail M.A."/>
            <person name="De Doncker S."/>
            <person name="Maes I."/>
            <person name="Vanaerschot M."/>
            <person name="Stark O."/>
            <person name="Schonian G."/>
            <person name="Dujardin J.C."/>
            <person name="Berriman M."/>
        </authorList>
    </citation>
    <scope>NUCLEOTIDE SEQUENCE [LARGE SCALE GENOMIC DNA]</scope>
    <source>
        <strain evidence="12">BPK282A1</strain>
    </source>
</reference>
<feature type="transmembrane region" description="Helical" evidence="7">
    <location>
        <begin position="183"/>
        <end position="205"/>
    </location>
</feature>
<dbReference type="OMA" id="ELYFQFA"/>
<organism evidence="9 13">
    <name type="scientific">Leishmania donovani</name>
    <dbReference type="NCBI Taxonomy" id="5661"/>
    <lineage>
        <taxon>Eukaryota</taxon>
        <taxon>Discoba</taxon>
        <taxon>Euglenozoa</taxon>
        <taxon>Kinetoplastea</taxon>
        <taxon>Metakinetoplastina</taxon>
        <taxon>Trypanosomatida</taxon>
        <taxon>Trypanosomatidae</taxon>
        <taxon>Leishmaniinae</taxon>
        <taxon>Leishmania</taxon>
    </lineage>
</organism>
<evidence type="ECO:0000256" key="4">
    <source>
        <dbReference type="ARBA" id="ARBA00022729"/>
    </source>
</evidence>
<evidence type="ECO:0000259" key="8">
    <source>
        <dbReference type="SMART" id="SM01190"/>
    </source>
</evidence>
<dbReference type="Proteomes" id="UP000008980">
    <property type="component" value="Chromosome 31"/>
</dbReference>
<dbReference type="GO" id="GO:0016020">
    <property type="term" value="C:membrane"/>
    <property type="evidence" value="ECO:0007669"/>
    <property type="project" value="UniProtKB-SubCell"/>
</dbReference>
<dbReference type="PANTHER" id="PTHR22811">
    <property type="entry name" value="TRANSMEMBRANE EMP24 DOMAIN-CONTAINING PROTEIN"/>
    <property type="match status" value="1"/>
</dbReference>
<dbReference type="EMBL" id="RHLC01000006">
    <property type="protein sequence ID" value="TPP42653.1"/>
    <property type="molecule type" value="Genomic_DNA"/>
</dbReference>
<dbReference type="SMART" id="SM01190">
    <property type="entry name" value="EMP24_GP25L"/>
    <property type="match status" value="1"/>
</dbReference>
<reference evidence="14" key="6">
    <citation type="submission" date="2019-02" db="EMBL/GenBank/DDBJ databases">
        <title>FDA dAtabase for Regulatory Grade micrObial Sequences (FDA-ARGOS): Supporting development and validation of Infectious Disease Dx tests.</title>
        <authorList>
            <person name="Duncan R."/>
            <person name="Fisher C."/>
            <person name="Tallon L."/>
            <person name="Sadzewicz L."/>
            <person name="Sengamalay N."/>
            <person name="Ott S."/>
            <person name="Godinez A."/>
            <person name="Nagaraj S."/>
            <person name="Vavikolanu K."/>
            <person name="Nadendla S."/>
            <person name="Aluvathingal J."/>
            <person name="Sichtig H."/>
        </authorList>
    </citation>
    <scope>NUCLEOTIDE SEQUENCE [LARGE SCALE GENOMIC DNA]</scope>
    <source>
        <strain evidence="14">FDAARGOS_361</strain>
    </source>
</reference>
<dbReference type="EMBL" id="FR799618">
    <property type="protein sequence ID" value="CBZ36514.1"/>
    <property type="molecule type" value="Genomic_DNA"/>
</dbReference>
<reference evidence="11" key="5">
    <citation type="submission" date="2019-02" db="EMBL/GenBank/DDBJ databases">
        <title>FDA dAtabase for Regulatory Grade micrObial Sequences (FDA-ARGOS): Supporting development and validation of Infectious Disease Dx tests.</title>
        <authorList>
            <person name="Duncan R."/>
            <person name="Fisher C."/>
            <person name="Tallon L.J."/>
            <person name="Sadzewicz L."/>
            <person name="Sengamalay N."/>
            <person name="Ott S."/>
            <person name="Godinez A."/>
            <person name="Nagaraj S."/>
            <person name="Nadendla S."/>
            <person name="Sichtig H."/>
        </authorList>
    </citation>
    <scope>NUCLEOTIDE SEQUENCE</scope>
    <source>
        <strain evidence="11">FDAARGOS_361</strain>
    </source>
</reference>
<dbReference type="Proteomes" id="UP000318447">
    <property type="component" value="Unassembled WGS sequence"/>
</dbReference>
<dbReference type="EMBL" id="CP029530">
    <property type="protein sequence ID" value="AYU81308.1"/>
    <property type="molecule type" value="Genomic_DNA"/>
</dbReference>
<sequence length="215" mass="24218">MKSTRVAAALLRDGGVSRLLVALVLSACFSAVLSVALITEINAGEIFVITESLGAGRELHFQFALHPEYLLPVSIKDRGTNEELMHWKDLAFGAFSVPASDKPRNIIISFDNSNTLFTSKNVNFDLRTSVNVNYAVDASKLDPIEQKIRALSGSMQQLKTLQVSIRNQQKDHRDTVESANERVLWWSIFQVLAFLIMLSFQLFMLRRLLEKKTYV</sequence>
<evidence type="ECO:0000256" key="5">
    <source>
        <dbReference type="ARBA" id="ARBA00022989"/>
    </source>
</evidence>
<evidence type="ECO:0000256" key="1">
    <source>
        <dbReference type="ARBA" id="ARBA00004479"/>
    </source>
</evidence>
<evidence type="ECO:0000256" key="2">
    <source>
        <dbReference type="ARBA" id="ARBA00007104"/>
    </source>
</evidence>
<evidence type="ECO:0000313" key="13">
    <source>
        <dbReference type="Proteomes" id="UP000274082"/>
    </source>
</evidence>
<evidence type="ECO:0000313" key="14">
    <source>
        <dbReference type="Proteomes" id="UP000318447"/>
    </source>
</evidence>
<evidence type="ECO:0000256" key="7">
    <source>
        <dbReference type="SAM" id="Phobius"/>
    </source>
</evidence>
<dbReference type="AlphaFoldDB" id="A0A3S7X4G7"/>
<evidence type="ECO:0000256" key="3">
    <source>
        <dbReference type="ARBA" id="ARBA00022692"/>
    </source>
</evidence>
<dbReference type="Proteomes" id="UP000274082">
    <property type="component" value="Chromosome 31"/>
</dbReference>
<keyword evidence="5 7" id="KW-1133">Transmembrane helix</keyword>
<evidence type="ECO:0000256" key="6">
    <source>
        <dbReference type="ARBA" id="ARBA00023136"/>
    </source>
</evidence>
<name>A0A3S7X4G7_LEIDO</name>
<dbReference type="InterPro" id="IPR009038">
    <property type="entry name" value="GOLD_dom"/>
</dbReference>
<accession>E9BMN6</accession>
<dbReference type="VEuPathDB" id="TriTrypDB:LdBPK_311110.1"/>
<reference evidence="9 13" key="4">
    <citation type="journal article" date="2018" name="Sci. Rep.">
        <title>A complete Leishmania donovani reference genome identifies novel genetic variations associated with virulence.</title>
        <authorList>
            <person name="Lypaczewski P."/>
            <person name="Hoshizaki J."/>
            <person name="Zhang W.-W."/>
            <person name="McCall L.-I."/>
            <person name="Torcivia-Rodriguez J."/>
            <person name="Simonyan V."/>
            <person name="Kaur A."/>
            <person name="Dewar K."/>
            <person name="Matlashewski G."/>
        </authorList>
    </citation>
    <scope>NUCLEOTIDE SEQUENCE [LARGE SCALE GENOMIC DNA]</scope>
    <source>
        <strain evidence="9 13">LdCL</strain>
    </source>
</reference>
<evidence type="ECO:0000313" key="10">
    <source>
        <dbReference type="EMBL" id="CBZ36514.1"/>
    </source>
</evidence>
<dbReference type="SMR" id="A0A3S7X4G7"/>
<dbReference type="Pfam" id="PF01105">
    <property type="entry name" value="EMP24_GP25L"/>
    <property type="match status" value="1"/>
</dbReference>
<evidence type="ECO:0000313" key="12">
    <source>
        <dbReference type="Proteomes" id="UP000008980"/>
    </source>
</evidence>
<evidence type="ECO:0000313" key="11">
    <source>
        <dbReference type="EMBL" id="TPP42653.1"/>
    </source>
</evidence>
<dbReference type="InterPro" id="IPR015720">
    <property type="entry name" value="Emp24-like"/>
</dbReference>
<dbReference type="VEuPathDB" id="TriTrypDB:LDHU3_31.1840"/>
<reference evidence="10 12" key="1">
    <citation type="journal article" date="2011" name="Genome Res.">
        <title>Whole genome sequencing of multiple Leishmania donovani clinical isolates provides insights into population structure and mechanisms of drug resistance.</title>
        <authorList>
            <person name="Downing T."/>
            <person name="Imamura H."/>
            <person name="Decuypere S."/>
            <person name="Clark T.G."/>
            <person name="Coombs G.H."/>
            <person name="Cotton J.A."/>
            <person name="Hilley J.D."/>
            <person name="de Doncker S."/>
            <person name="Maes I."/>
            <person name="Mottram J.C."/>
            <person name="Quail M.A."/>
            <person name="Rijal S."/>
            <person name="Sanders M."/>
            <person name="Schonian G."/>
            <person name="Stark O."/>
            <person name="Sundar S."/>
            <person name="Vanaerschot M."/>
            <person name="Hertz-Fowler C."/>
            <person name="Dujardin J.C."/>
            <person name="Berriman M."/>
        </authorList>
    </citation>
    <scope>NUCLEOTIDE SEQUENCE [LARGE SCALE GENOMIC DNA]</scope>
    <source>
        <strain evidence="10 12">BPK282A1</strain>
    </source>
</reference>
<dbReference type="RefSeq" id="XP_003863203.1">
    <property type="nucleotide sequence ID" value="XM_003863155.1"/>
</dbReference>
<comment type="similarity">
    <text evidence="2">Belongs to the EMP24/GP25L family.</text>
</comment>
<protein>
    <submittedName>
        <fullName evidence="11">Emp24/gp25L/p24 family/GOLD protein</fullName>
    </submittedName>
    <submittedName>
        <fullName evidence="9">Emp24/gp25L/p24 family/GOLD, putative</fullName>
    </submittedName>
</protein>
<reference evidence="10" key="2">
    <citation type="submission" date="2011-01" db="EMBL/GenBank/DDBJ databases">
        <authorList>
            <person name="Zhao B.P."/>
            <person name="Ren Z.A."/>
            <person name="Li C.D."/>
        </authorList>
    </citation>
    <scope>NUCLEOTIDE SEQUENCE</scope>
    <source>
        <strain evidence="10">BPK282A1</strain>
    </source>
</reference>
<proteinExistence type="inferred from homology"/>
<accession>A0A3S7X4G7</accession>
<keyword evidence="13" id="KW-1185">Reference proteome</keyword>